<proteinExistence type="predicted"/>
<accession>A0A251QYH7</accession>
<name>A0A251QYH7_PRUPE</name>
<organism evidence="1 2">
    <name type="scientific">Prunus persica</name>
    <name type="common">Peach</name>
    <name type="synonym">Amygdalus persica</name>
    <dbReference type="NCBI Taxonomy" id="3760"/>
    <lineage>
        <taxon>Eukaryota</taxon>
        <taxon>Viridiplantae</taxon>
        <taxon>Streptophyta</taxon>
        <taxon>Embryophyta</taxon>
        <taxon>Tracheophyta</taxon>
        <taxon>Spermatophyta</taxon>
        <taxon>Magnoliopsida</taxon>
        <taxon>eudicotyledons</taxon>
        <taxon>Gunneridae</taxon>
        <taxon>Pentapetalae</taxon>
        <taxon>rosids</taxon>
        <taxon>fabids</taxon>
        <taxon>Rosales</taxon>
        <taxon>Rosaceae</taxon>
        <taxon>Amygdaloideae</taxon>
        <taxon>Amygdaleae</taxon>
        <taxon>Prunus</taxon>
    </lineage>
</organism>
<dbReference type="EMBL" id="CM007651">
    <property type="protein sequence ID" value="ONI28881.1"/>
    <property type="molecule type" value="Genomic_DNA"/>
</dbReference>
<dbReference type="Proteomes" id="UP000006882">
    <property type="component" value="Chromosome G1"/>
</dbReference>
<dbReference type="Gramene" id="ONI28881">
    <property type="protein sequence ID" value="ONI28881"/>
    <property type="gene ID" value="PRUPE_1G166400"/>
</dbReference>
<dbReference type="AlphaFoldDB" id="A0A251QYH7"/>
<evidence type="ECO:0000313" key="2">
    <source>
        <dbReference type="Proteomes" id="UP000006882"/>
    </source>
</evidence>
<protein>
    <submittedName>
        <fullName evidence="1">Uncharacterized protein</fullName>
    </submittedName>
</protein>
<evidence type="ECO:0000313" key="1">
    <source>
        <dbReference type="EMBL" id="ONI28881.1"/>
    </source>
</evidence>
<gene>
    <name evidence="1" type="ORF">PRUPE_1G166400</name>
</gene>
<reference evidence="1 2" key="1">
    <citation type="journal article" date="2013" name="Nat. Genet.">
        <title>The high-quality draft genome of peach (Prunus persica) identifies unique patterns of genetic diversity, domestication and genome evolution.</title>
        <authorList>
            <consortium name="International Peach Genome Initiative"/>
            <person name="Verde I."/>
            <person name="Abbott A.G."/>
            <person name="Scalabrin S."/>
            <person name="Jung S."/>
            <person name="Shu S."/>
            <person name="Marroni F."/>
            <person name="Zhebentyayeva T."/>
            <person name="Dettori M.T."/>
            <person name="Grimwood J."/>
            <person name="Cattonaro F."/>
            <person name="Zuccolo A."/>
            <person name="Rossini L."/>
            <person name="Jenkins J."/>
            <person name="Vendramin E."/>
            <person name="Meisel L.A."/>
            <person name="Decroocq V."/>
            <person name="Sosinski B."/>
            <person name="Prochnik S."/>
            <person name="Mitros T."/>
            <person name="Policriti A."/>
            <person name="Cipriani G."/>
            <person name="Dondini L."/>
            <person name="Ficklin S."/>
            <person name="Goodstein D.M."/>
            <person name="Xuan P."/>
            <person name="Del Fabbro C."/>
            <person name="Aramini V."/>
            <person name="Copetti D."/>
            <person name="Gonzalez S."/>
            <person name="Horner D.S."/>
            <person name="Falchi R."/>
            <person name="Lucas S."/>
            <person name="Mica E."/>
            <person name="Maldonado J."/>
            <person name="Lazzari B."/>
            <person name="Bielenberg D."/>
            <person name="Pirona R."/>
            <person name="Miculan M."/>
            <person name="Barakat A."/>
            <person name="Testolin R."/>
            <person name="Stella A."/>
            <person name="Tartarini S."/>
            <person name="Tonutti P."/>
            <person name="Arus P."/>
            <person name="Orellana A."/>
            <person name="Wells C."/>
            <person name="Main D."/>
            <person name="Vizzotto G."/>
            <person name="Silva H."/>
            <person name="Salamini F."/>
            <person name="Schmutz J."/>
            <person name="Morgante M."/>
            <person name="Rokhsar D.S."/>
        </authorList>
    </citation>
    <scope>NUCLEOTIDE SEQUENCE [LARGE SCALE GENOMIC DNA]</scope>
    <source>
        <strain evidence="2">cv. Nemared</strain>
    </source>
</reference>
<keyword evidence="2" id="KW-1185">Reference proteome</keyword>
<sequence length="56" mass="6550">MLAEHINKPCKSASRCVFSGCNEAEDHVSQVLWISLFRCQKPLNNVYFLQLYIQLY</sequence>